<dbReference type="InterPro" id="IPR045691">
    <property type="entry name" value="DUF6056"/>
</dbReference>
<feature type="transmembrane region" description="Helical" evidence="1">
    <location>
        <begin position="210"/>
        <end position="227"/>
    </location>
</feature>
<gene>
    <name evidence="2" type="ORF">DW740_04000</name>
</gene>
<reference evidence="2 3" key="1">
    <citation type="submission" date="2018-08" db="EMBL/GenBank/DDBJ databases">
        <title>A genome reference for cultivated species of the human gut microbiota.</title>
        <authorList>
            <person name="Zou Y."/>
            <person name="Xue W."/>
            <person name="Luo G."/>
        </authorList>
    </citation>
    <scope>NUCLEOTIDE SEQUENCE [LARGE SCALE GENOMIC DNA]</scope>
    <source>
        <strain evidence="2 3">AM28-23</strain>
    </source>
</reference>
<feature type="transmembrane region" description="Helical" evidence="1">
    <location>
        <begin position="181"/>
        <end position="198"/>
    </location>
</feature>
<dbReference type="EMBL" id="QSKF01000002">
    <property type="protein sequence ID" value="RHE41463.1"/>
    <property type="molecule type" value="Genomic_DNA"/>
</dbReference>
<feature type="transmembrane region" description="Helical" evidence="1">
    <location>
        <begin position="103"/>
        <end position="120"/>
    </location>
</feature>
<dbReference type="RefSeq" id="WP_118048961.1">
    <property type="nucleotide sequence ID" value="NZ_CABJFK010000002.1"/>
</dbReference>
<keyword evidence="1" id="KW-1133">Transmembrane helix</keyword>
<proteinExistence type="predicted"/>
<feature type="transmembrane region" description="Helical" evidence="1">
    <location>
        <begin position="7"/>
        <end position="24"/>
    </location>
</feature>
<feature type="transmembrane region" description="Helical" evidence="1">
    <location>
        <begin position="158"/>
        <end position="175"/>
    </location>
</feature>
<keyword evidence="1" id="KW-0812">Transmembrane</keyword>
<evidence type="ECO:0000256" key="1">
    <source>
        <dbReference type="SAM" id="Phobius"/>
    </source>
</evidence>
<feature type="transmembrane region" description="Helical" evidence="1">
    <location>
        <begin position="59"/>
        <end position="83"/>
    </location>
</feature>
<evidence type="ECO:0000313" key="2">
    <source>
        <dbReference type="EMBL" id="RHE41463.1"/>
    </source>
</evidence>
<keyword evidence="1" id="KW-0472">Membrane</keyword>
<feature type="transmembrane region" description="Helical" evidence="1">
    <location>
        <begin position="255"/>
        <end position="278"/>
    </location>
</feature>
<evidence type="ECO:0000313" key="3">
    <source>
        <dbReference type="Proteomes" id="UP000283745"/>
    </source>
</evidence>
<feature type="transmembrane region" description="Helical" evidence="1">
    <location>
        <begin position="321"/>
        <end position="340"/>
    </location>
</feature>
<feature type="transmembrane region" description="Helical" evidence="1">
    <location>
        <begin position="402"/>
        <end position="425"/>
    </location>
</feature>
<organism evidence="2 3">
    <name type="scientific">Blautia obeum</name>
    <dbReference type="NCBI Taxonomy" id="40520"/>
    <lineage>
        <taxon>Bacteria</taxon>
        <taxon>Bacillati</taxon>
        <taxon>Bacillota</taxon>
        <taxon>Clostridia</taxon>
        <taxon>Lachnospirales</taxon>
        <taxon>Lachnospiraceae</taxon>
        <taxon>Blautia</taxon>
    </lineage>
</organism>
<feature type="transmembrane region" description="Helical" evidence="1">
    <location>
        <begin position="126"/>
        <end position="146"/>
    </location>
</feature>
<feature type="transmembrane region" description="Helical" evidence="1">
    <location>
        <begin position="377"/>
        <end position="395"/>
    </location>
</feature>
<dbReference type="Proteomes" id="UP000283745">
    <property type="component" value="Unassembled WGS sequence"/>
</dbReference>
<comment type="caution">
    <text evidence="2">The sequence shown here is derived from an EMBL/GenBank/DDBJ whole genome shotgun (WGS) entry which is preliminary data.</text>
</comment>
<feature type="transmembrane region" description="Helical" evidence="1">
    <location>
        <begin position="352"/>
        <end position="371"/>
    </location>
</feature>
<protein>
    <recommendedName>
        <fullName evidence="4">Glucosyl transferase GtrII</fullName>
    </recommendedName>
</protein>
<sequence>MKKKSKVCWLIYIAAFVVFLYIGYKVPYCHDEWQWGLDERIELMKNGFKDYNGRYLGNLLALLITRSVLAKAVVLAAGVVWLLDVMYKNIRFEEESRTKENTFLLLGAFFLLISIPSTLFQQSYGWPAAFVNFVPPVFLLLIYYNWTEWVYTKQKQPAIPVWETIMVIPLGISVQLFSENITVFVVFYAVWIVVYTLIRYKNIPLIELNFLWASIAGALIMFSNGAYSRAADGSDGYKEIHTTVSGLARQFISNIWYHLSINNWVLNILLIIVLLILIQKSGRKTFATIEMTIVFCGYSVYSVFHKIYPQWVFDSDQNLNNAINTMLAILFFANVLLCIWKNVDRKERISMCILYLSSGAVAAPLLAANPIGARCFYVSYILQALVLLKLIRYLTGRYRTELFYPILITGMAVCVLCVIYVRMFLAIGQVNDYRAQLIQTGIEQEQKEIVLPVLPYSEYFYQTIPPNERWAKRFKKFYHIPEDVTVRFEQILE</sequence>
<name>A0A414JAB1_9FIRM</name>
<accession>A0A414JAB1</accession>
<dbReference type="AlphaFoldDB" id="A0A414JAB1"/>
<evidence type="ECO:0008006" key="4">
    <source>
        <dbReference type="Google" id="ProtNLM"/>
    </source>
</evidence>
<dbReference type="Pfam" id="PF19528">
    <property type="entry name" value="DUF6056"/>
    <property type="match status" value="1"/>
</dbReference>